<dbReference type="InterPro" id="IPR023606">
    <property type="entry name" value="CoA-Trfase_III_dom_1_sf"/>
</dbReference>
<dbReference type="Pfam" id="PF02515">
    <property type="entry name" value="CoA_transf_3"/>
    <property type="match status" value="1"/>
</dbReference>
<evidence type="ECO:0000313" key="2">
    <source>
        <dbReference type="Proteomes" id="UP000053429"/>
    </source>
</evidence>
<organism evidence="1 2">
    <name type="scientific">Streptomyces caeruleatus</name>
    <dbReference type="NCBI Taxonomy" id="661399"/>
    <lineage>
        <taxon>Bacteria</taxon>
        <taxon>Bacillati</taxon>
        <taxon>Actinomycetota</taxon>
        <taxon>Actinomycetes</taxon>
        <taxon>Kitasatosporales</taxon>
        <taxon>Streptomycetaceae</taxon>
        <taxon>Streptomyces</taxon>
    </lineage>
</organism>
<dbReference type="GO" id="GO:0016740">
    <property type="term" value="F:transferase activity"/>
    <property type="evidence" value="ECO:0007669"/>
    <property type="project" value="UniProtKB-KW"/>
</dbReference>
<dbReference type="EMBL" id="LMWY01000017">
    <property type="protein sequence ID" value="KUO03606.1"/>
    <property type="molecule type" value="Genomic_DNA"/>
</dbReference>
<keyword evidence="2" id="KW-1185">Reference proteome</keyword>
<dbReference type="InterPro" id="IPR050509">
    <property type="entry name" value="CoA-transferase_III"/>
</dbReference>
<proteinExistence type="predicted"/>
<dbReference type="SUPFAM" id="SSF89796">
    <property type="entry name" value="CoA-transferase family III (CaiB/BaiF)"/>
    <property type="match status" value="2"/>
</dbReference>
<comment type="caution">
    <text evidence="1">The sequence shown here is derived from an EMBL/GenBank/DDBJ whole genome shotgun (WGS) entry which is preliminary data.</text>
</comment>
<dbReference type="PANTHER" id="PTHR48228:SF4">
    <property type="entry name" value="BLR3030 PROTEIN"/>
    <property type="match status" value="1"/>
</dbReference>
<sequence length="473" mass="49829">MTGIKFAWSAVGGDPALLPRVSTVVREGALQARLPVRELARACVGACALAAAELGARRAGLTEVPRVTLDDGAVATAFVSERHLLVDSRAPVTFAPLSRFWRTADGWVRTHANYPHHRARLLAALGVAEEDPDAVGAALAERSSLEVEETVYAAGGLAVALRTPEEWAAHEQAGAVARRPLVEHERSDAVRARALPSLDGTPLLPAAGVRVLDLTRVIAGPVATRTLALLGADVLRVDAPQLPELADQHADTGFGKRSATLDLASDRRAFEELLAAADVVVTGYRPGALDRYELSARALAERRPGLVVAELSAWGAYGPWRERRGFDSLVQVATGIAAIEGAAGATGTTTDEPAAMRSPGALPAQALDHGTGYLLAAAVLRALTEQLEQGEGRGRCVRLALARTAEWLVNGLRPDPEGCPADGSYDAPDAWLTERGSALGRLRYALPPVSFAGGPVDWARPPGVWGADPARWV</sequence>
<reference evidence="1 2" key="1">
    <citation type="submission" date="2015-10" db="EMBL/GenBank/DDBJ databases">
        <title>Draft genome sequence of Streptomyces caeruleatus NRRL B-24802, type strain for the species Streptomyces caeruleatus.</title>
        <authorList>
            <person name="Ruckert C."/>
            <person name="Winkler A."/>
            <person name="Kalinowski J."/>
            <person name="Kampfer P."/>
            <person name="Glaeser S."/>
        </authorList>
    </citation>
    <scope>NUCLEOTIDE SEQUENCE [LARGE SCALE GENOMIC DNA]</scope>
    <source>
        <strain evidence="1 2">NRRL B-24802</strain>
    </source>
</reference>
<dbReference type="STRING" id="661399.AQJ67_15655"/>
<accession>A0A117RQG5</accession>
<dbReference type="OrthoDB" id="9058532at2"/>
<evidence type="ECO:0000313" key="1">
    <source>
        <dbReference type="EMBL" id="KUO03606.1"/>
    </source>
</evidence>
<dbReference type="Gene3D" id="3.40.50.10540">
    <property type="entry name" value="Crotonobetainyl-coa:carnitine coa-transferase, domain 1"/>
    <property type="match status" value="1"/>
</dbReference>
<dbReference type="PANTHER" id="PTHR48228">
    <property type="entry name" value="SUCCINYL-COA--D-CITRAMALATE COA-TRANSFERASE"/>
    <property type="match status" value="1"/>
</dbReference>
<dbReference type="Proteomes" id="UP000053429">
    <property type="component" value="Unassembled WGS sequence"/>
</dbReference>
<keyword evidence="1" id="KW-0808">Transferase</keyword>
<dbReference type="InterPro" id="IPR003673">
    <property type="entry name" value="CoA-Trfase_fam_III"/>
</dbReference>
<dbReference type="RefSeq" id="WP_062719312.1">
    <property type="nucleotide sequence ID" value="NZ_KQ948927.1"/>
</dbReference>
<dbReference type="AlphaFoldDB" id="A0A117RQG5"/>
<protein>
    <submittedName>
        <fullName evidence="1">CoA-transferase</fullName>
    </submittedName>
</protein>
<name>A0A117RQG5_9ACTN</name>
<gene>
    <name evidence="1" type="ORF">AQJ67_15655</name>
</gene>